<reference evidence="3" key="1">
    <citation type="submission" date="2020-02" db="EMBL/GenBank/DDBJ databases">
        <authorList>
            <person name="Enbody D E."/>
            <person name="Pettersson E M."/>
        </authorList>
    </citation>
    <scope>NUCLEOTIDE SEQUENCE [LARGE SCALE GENOMIC DNA]</scope>
</reference>
<evidence type="ECO:0000313" key="3">
    <source>
        <dbReference type="Ensembl" id="ENSCPVP00000023861.1"/>
    </source>
</evidence>
<evidence type="ECO:0000313" key="4">
    <source>
        <dbReference type="Proteomes" id="UP000694382"/>
    </source>
</evidence>
<dbReference type="Proteomes" id="UP000694382">
    <property type="component" value="Chromosome 13"/>
</dbReference>
<feature type="coiled-coil region" evidence="1">
    <location>
        <begin position="90"/>
        <end position="117"/>
    </location>
</feature>
<keyword evidence="1" id="KW-0175">Coiled coil</keyword>
<feature type="region of interest" description="Disordered" evidence="2">
    <location>
        <begin position="121"/>
        <end position="145"/>
    </location>
</feature>
<proteinExistence type="predicted"/>
<evidence type="ECO:0000256" key="1">
    <source>
        <dbReference type="SAM" id="Coils"/>
    </source>
</evidence>
<protein>
    <submittedName>
        <fullName evidence="3">Uncharacterized protein</fullName>
    </submittedName>
</protein>
<dbReference type="AlphaFoldDB" id="A0A8U8AR78"/>
<sequence>MSEHLNLKVKGDFYLLLAKYNAKPSPGGETWAENNWFNLESVIDRVCSLQHESKFKMGKNKNILCSVLGACLTAAVETRFKRKSGENAIIDSLQNLVEVLQKQLDEERKVNNLLRAALREEHVKNSQNADSSKETEEKETPHINQNCPQKELTLMKNCGKHCCNNMKPLIKTECSYINNEDLNPHKTTEEIPYTATELRKLAKQYGLLPQKSETEYVCQLSLTGRDQILLSEQEAGGLWGHGVFLTAADRRIPWSLTQHTAHSAEGLNPLERRDPLVSTPDQLQENIHKAGCLQIIHEKKLIPSFESPMKSPVKPEITSLTQRLSETLKPTAILLQKTIVAMSPVERPDKLPKFQSWWNLVNFTYDPVSNTATAFVLTVYNASVHLVFPVIILKLNYFGAILYLSEHREWAHQIIKKWQTVNLEFCIT</sequence>
<keyword evidence="4" id="KW-1185">Reference proteome</keyword>
<dbReference type="Ensembl" id="ENSCPVT00000027028.1">
    <property type="protein sequence ID" value="ENSCPVP00000023861.1"/>
    <property type="gene ID" value="ENSCPVG00000018428.1"/>
</dbReference>
<name>A0A8U8AR78_GEOPR</name>
<feature type="compositionally biased region" description="Basic and acidic residues" evidence="2">
    <location>
        <begin position="131"/>
        <end position="141"/>
    </location>
</feature>
<reference evidence="3" key="2">
    <citation type="submission" date="2025-08" db="UniProtKB">
        <authorList>
            <consortium name="Ensembl"/>
        </authorList>
    </citation>
    <scope>IDENTIFICATION</scope>
</reference>
<reference evidence="3" key="3">
    <citation type="submission" date="2025-09" db="UniProtKB">
        <authorList>
            <consortium name="Ensembl"/>
        </authorList>
    </citation>
    <scope>IDENTIFICATION</scope>
</reference>
<organism evidence="3 4">
    <name type="scientific">Geospiza parvula</name>
    <name type="common">Small tree-finch</name>
    <name type="synonym">Camarhynchus parvulus</name>
    <dbReference type="NCBI Taxonomy" id="87175"/>
    <lineage>
        <taxon>Eukaryota</taxon>
        <taxon>Metazoa</taxon>
        <taxon>Chordata</taxon>
        <taxon>Craniata</taxon>
        <taxon>Vertebrata</taxon>
        <taxon>Euteleostomi</taxon>
        <taxon>Archelosauria</taxon>
        <taxon>Archosauria</taxon>
        <taxon>Dinosauria</taxon>
        <taxon>Saurischia</taxon>
        <taxon>Theropoda</taxon>
        <taxon>Coelurosauria</taxon>
        <taxon>Aves</taxon>
        <taxon>Neognathae</taxon>
        <taxon>Neoaves</taxon>
        <taxon>Telluraves</taxon>
        <taxon>Australaves</taxon>
        <taxon>Passeriformes</taxon>
        <taxon>Thraupidae</taxon>
        <taxon>Camarhynchus</taxon>
    </lineage>
</organism>
<evidence type="ECO:0000256" key="2">
    <source>
        <dbReference type="SAM" id="MobiDB-lite"/>
    </source>
</evidence>
<accession>A0A8U8AR78</accession>